<evidence type="ECO:0000256" key="1">
    <source>
        <dbReference type="ARBA" id="ARBA00022737"/>
    </source>
</evidence>
<proteinExistence type="predicted"/>
<gene>
    <name evidence="3" type="ORF">PCOR1329_LOCUS58004</name>
</gene>
<reference evidence="3" key="1">
    <citation type="submission" date="2023-10" db="EMBL/GenBank/DDBJ databases">
        <authorList>
            <person name="Chen Y."/>
            <person name="Shah S."/>
            <person name="Dougan E. K."/>
            <person name="Thang M."/>
            <person name="Chan C."/>
        </authorList>
    </citation>
    <scope>NUCLEOTIDE SEQUENCE [LARGE SCALE GENOMIC DNA]</scope>
</reference>
<protein>
    <submittedName>
        <fullName evidence="3">Uncharacterized protein</fullName>
    </submittedName>
</protein>
<keyword evidence="4" id="KW-1185">Reference proteome</keyword>
<evidence type="ECO:0000313" key="4">
    <source>
        <dbReference type="Proteomes" id="UP001189429"/>
    </source>
</evidence>
<evidence type="ECO:0000313" key="3">
    <source>
        <dbReference type="EMBL" id="CAK0872582.1"/>
    </source>
</evidence>
<organism evidence="3 4">
    <name type="scientific">Prorocentrum cordatum</name>
    <dbReference type="NCBI Taxonomy" id="2364126"/>
    <lineage>
        <taxon>Eukaryota</taxon>
        <taxon>Sar</taxon>
        <taxon>Alveolata</taxon>
        <taxon>Dinophyceae</taxon>
        <taxon>Prorocentrales</taxon>
        <taxon>Prorocentraceae</taxon>
        <taxon>Prorocentrum</taxon>
    </lineage>
</organism>
<dbReference type="PANTHER" id="PTHR47447">
    <property type="entry name" value="OS03G0856100 PROTEIN"/>
    <property type="match status" value="1"/>
</dbReference>
<dbReference type="Gene3D" id="1.25.40.10">
    <property type="entry name" value="Tetratricopeptide repeat domain"/>
    <property type="match status" value="1"/>
</dbReference>
<name>A0ABN9VLB1_9DINO</name>
<evidence type="ECO:0000256" key="2">
    <source>
        <dbReference type="PROSITE-ProRule" id="PRU00708"/>
    </source>
</evidence>
<dbReference type="InterPro" id="IPR011990">
    <property type="entry name" value="TPR-like_helical_dom_sf"/>
</dbReference>
<sequence>MWEARLEPTLFSYNAGISACEKGRLWQQALALLSEAREKTVELDVSYSAGISACEKGQQWKRAMVLFGEMREAELEPTVILYIAGTCACEKEVQRGRPRARPGGFGRLQRVSWRLQRTPRWPLRRSQGLQDGP</sequence>
<dbReference type="PANTHER" id="PTHR47447:SF17">
    <property type="entry name" value="OS12G0638900 PROTEIN"/>
    <property type="match status" value="1"/>
</dbReference>
<dbReference type="Pfam" id="PF13812">
    <property type="entry name" value="PPR_3"/>
    <property type="match status" value="1"/>
</dbReference>
<feature type="repeat" description="PPR" evidence="2">
    <location>
        <begin position="43"/>
        <end position="77"/>
    </location>
</feature>
<accession>A0ABN9VLB1</accession>
<dbReference type="InterPro" id="IPR002885">
    <property type="entry name" value="PPR_rpt"/>
</dbReference>
<dbReference type="EMBL" id="CAUYUJ010017177">
    <property type="protein sequence ID" value="CAK0872582.1"/>
    <property type="molecule type" value="Genomic_DNA"/>
</dbReference>
<dbReference type="PROSITE" id="PS51257">
    <property type="entry name" value="PROKAR_LIPOPROTEIN"/>
    <property type="match status" value="1"/>
</dbReference>
<dbReference type="Proteomes" id="UP001189429">
    <property type="component" value="Unassembled WGS sequence"/>
</dbReference>
<keyword evidence="1" id="KW-0677">Repeat</keyword>
<dbReference type="NCBIfam" id="TIGR00756">
    <property type="entry name" value="PPR"/>
    <property type="match status" value="1"/>
</dbReference>
<dbReference type="PROSITE" id="PS51375">
    <property type="entry name" value="PPR"/>
    <property type="match status" value="1"/>
</dbReference>
<comment type="caution">
    <text evidence="3">The sequence shown here is derived from an EMBL/GenBank/DDBJ whole genome shotgun (WGS) entry which is preliminary data.</text>
</comment>